<sequence>MKLLKKTLHLNYSEPKGDKQVVKSYSFNVNADTDDTKLKEVGDEIAKLVSKNIDNTTINTKSLI</sequence>
<dbReference type="EMBL" id="CP046314">
    <property type="protein sequence ID" value="QGS08624.1"/>
    <property type="molecule type" value="Genomic_DNA"/>
</dbReference>
<gene>
    <name evidence="2" type="ORF">FOC49_01375</name>
</gene>
<proteinExistence type="predicted"/>
<dbReference type="AlphaFoldDB" id="A0AAP9KSM7"/>
<feature type="domain" description="DUF1659" evidence="1">
    <location>
        <begin position="3"/>
        <end position="63"/>
    </location>
</feature>
<dbReference type="Proteomes" id="UP000425411">
    <property type="component" value="Chromosome"/>
</dbReference>
<protein>
    <recommendedName>
        <fullName evidence="1">DUF1659 domain-containing protein</fullName>
    </recommendedName>
</protein>
<dbReference type="InterPro" id="IPR012454">
    <property type="entry name" value="DUF1659"/>
</dbReference>
<evidence type="ECO:0000313" key="3">
    <source>
        <dbReference type="Proteomes" id="UP000425411"/>
    </source>
</evidence>
<dbReference type="Pfam" id="PF07872">
    <property type="entry name" value="DUF1659"/>
    <property type="match status" value="1"/>
</dbReference>
<keyword evidence="3" id="KW-1185">Reference proteome</keyword>
<evidence type="ECO:0000313" key="2">
    <source>
        <dbReference type="EMBL" id="QGS08624.1"/>
    </source>
</evidence>
<organism evidence="2 3">
    <name type="scientific">Gemella morbillorum</name>
    <dbReference type="NCBI Taxonomy" id="29391"/>
    <lineage>
        <taxon>Bacteria</taxon>
        <taxon>Bacillati</taxon>
        <taxon>Bacillota</taxon>
        <taxon>Bacilli</taxon>
        <taxon>Bacillales</taxon>
        <taxon>Gemellaceae</taxon>
        <taxon>Gemella</taxon>
    </lineage>
</organism>
<name>A0AAP9KSM7_9BACL</name>
<accession>A0AAP9KSM7</accession>
<reference evidence="2 3" key="1">
    <citation type="submission" date="2019-11" db="EMBL/GenBank/DDBJ databases">
        <title>FDA dAtabase for Regulatory Grade micrObial Sequences (FDA-ARGOS): Supporting development and validation of Infectious Disease Dx tests.</title>
        <authorList>
            <person name="Turner S."/>
            <person name="Byrd R."/>
            <person name="Tallon L."/>
            <person name="Sadzewicz L."/>
            <person name="Vavikolanu K."/>
            <person name="Mehta A."/>
            <person name="Aluvathingal J."/>
            <person name="Nadendla S."/>
            <person name="Myers T."/>
            <person name="Yan Y."/>
            <person name="Sichtig H."/>
        </authorList>
    </citation>
    <scope>NUCLEOTIDE SEQUENCE [LARGE SCALE GENOMIC DNA]</scope>
    <source>
        <strain evidence="2 3">FDAARGOS_741</strain>
    </source>
</reference>
<dbReference type="RefSeq" id="WP_004633777.1">
    <property type="nucleotide sequence ID" value="NZ_CAJPMP010000043.1"/>
</dbReference>
<evidence type="ECO:0000259" key="1">
    <source>
        <dbReference type="Pfam" id="PF07872"/>
    </source>
</evidence>